<dbReference type="AlphaFoldDB" id="A0A316YRD4"/>
<dbReference type="InParanoid" id="A0A316YRD4"/>
<keyword evidence="4" id="KW-1185">Reference proteome</keyword>
<reference evidence="3 4" key="1">
    <citation type="journal article" date="2018" name="Mol. Biol. Evol.">
        <title>Broad Genomic Sampling Reveals a Smut Pathogenic Ancestry of the Fungal Clade Ustilaginomycotina.</title>
        <authorList>
            <person name="Kijpornyongpan T."/>
            <person name="Mondo S.J."/>
            <person name="Barry K."/>
            <person name="Sandor L."/>
            <person name="Lee J."/>
            <person name="Lipzen A."/>
            <person name="Pangilinan J."/>
            <person name="LaButti K."/>
            <person name="Hainaut M."/>
            <person name="Henrissat B."/>
            <person name="Grigoriev I.V."/>
            <person name="Spatafora J.W."/>
            <person name="Aime M.C."/>
        </authorList>
    </citation>
    <scope>NUCLEOTIDE SEQUENCE [LARGE SCALE GENOMIC DNA]</scope>
    <source>
        <strain evidence="3 4">MCA 4198</strain>
    </source>
</reference>
<gene>
    <name evidence="3" type="ORF">FA10DRAFT_292707</name>
</gene>
<keyword evidence="2" id="KW-0732">Signal</keyword>
<dbReference type="Proteomes" id="UP000245768">
    <property type="component" value="Unassembled WGS sequence"/>
</dbReference>
<organism evidence="3 4">
    <name type="scientific">Acaromyces ingoldii</name>
    <dbReference type="NCBI Taxonomy" id="215250"/>
    <lineage>
        <taxon>Eukaryota</taxon>
        <taxon>Fungi</taxon>
        <taxon>Dikarya</taxon>
        <taxon>Basidiomycota</taxon>
        <taxon>Ustilaginomycotina</taxon>
        <taxon>Exobasidiomycetes</taxon>
        <taxon>Exobasidiales</taxon>
        <taxon>Cryptobasidiaceae</taxon>
        <taxon>Acaromyces</taxon>
    </lineage>
</organism>
<accession>A0A316YRD4</accession>
<name>A0A316YRD4_9BASI</name>
<sequence>MLSLSTRAHRQLALVVLILLFSTLCSLHATSAMPMPPGPQSNGNTEARSQERALLHRGHENGNPGPEESGVVRKSSMDNLRMMSGEGESKLLAKGRSELLAGSTPRPKELHVKIASKASRLWDKVRKTFRFKSAKSAKSSSAKSLSAKSPPEEPEEHEEPFNIEIERSNAPGEHETAALLQNWDKKRISKLLIDRPNLGEHLEAEKAEDAKKQGLLNLEGQYSPQSSPEHALISSHGFHSPHGSPMLEVTNSYGSPKHVEEDHLLAGPSPTRFPDMMFPRKPITKAQLSSFTE</sequence>
<evidence type="ECO:0000313" key="4">
    <source>
        <dbReference type="Proteomes" id="UP000245768"/>
    </source>
</evidence>
<protein>
    <submittedName>
        <fullName evidence="3">Uncharacterized protein</fullName>
    </submittedName>
</protein>
<feature type="chain" id="PRO_5016326904" evidence="2">
    <location>
        <begin position="33"/>
        <end position="293"/>
    </location>
</feature>
<feature type="region of interest" description="Disordered" evidence="1">
    <location>
        <begin position="259"/>
        <end position="278"/>
    </location>
</feature>
<evidence type="ECO:0000313" key="3">
    <source>
        <dbReference type="EMBL" id="PWN91937.1"/>
    </source>
</evidence>
<feature type="signal peptide" evidence="2">
    <location>
        <begin position="1"/>
        <end position="32"/>
    </location>
</feature>
<feature type="region of interest" description="Disordered" evidence="1">
    <location>
        <begin position="132"/>
        <end position="160"/>
    </location>
</feature>
<feature type="region of interest" description="Disordered" evidence="1">
    <location>
        <begin position="221"/>
        <end position="254"/>
    </location>
</feature>
<proteinExistence type="predicted"/>
<evidence type="ECO:0000256" key="1">
    <source>
        <dbReference type="SAM" id="MobiDB-lite"/>
    </source>
</evidence>
<evidence type="ECO:0000256" key="2">
    <source>
        <dbReference type="SAM" id="SignalP"/>
    </source>
</evidence>
<feature type="compositionally biased region" description="Low complexity" evidence="1">
    <location>
        <begin position="234"/>
        <end position="245"/>
    </location>
</feature>
<dbReference type="EMBL" id="KZ819635">
    <property type="protein sequence ID" value="PWN91937.1"/>
    <property type="molecule type" value="Genomic_DNA"/>
</dbReference>
<dbReference type="GeneID" id="37046321"/>
<dbReference type="RefSeq" id="XP_025379135.1">
    <property type="nucleotide sequence ID" value="XM_025524405.1"/>
</dbReference>
<feature type="compositionally biased region" description="Low complexity" evidence="1">
    <location>
        <begin position="136"/>
        <end position="149"/>
    </location>
</feature>